<evidence type="ECO:0000313" key="2">
    <source>
        <dbReference type="EMBL" id="ACI97523.1"/>
    </source>
</evidence>
<organism evidence="2 3">
    <name type="scientific">Rhodospirillum centenum (strain ATCC 51521 / SW)</name>
    <dbReference type="NCBI Taxonomy" id="414684"/>
    <lineage>
        <taxon>Bacteria</taxon>
        <taxon>Pseudomonadati</taxon>
        <taxon>Pseudomonadota</taxon>
        <taxon>Alphaproteobacteria</taxon>
        <taxon>Rhodospirillales</taxon>
        <taxon>Rhodospirillaceae</taxon>
        <taxon>Rhodospirillum</taxon>
    </lineage>
</organism>
<gene>
    <name evidence="2" type="ordered locus">RC1_0074</name>
</gene>
<dbReference type="KEGG" id="rce:RC1_0074"/>
<evidence type="ECO:0000259" key="1">
    <source>
        <dbReference type="Pfam" id="PF07929"/>
    </source>
</evidence>
<keyword evidence="3" id="KW-1185">Reference proteome</keyword>
<dbReference type="PANTHER" id="PTHR41878">
    <property type="entry name" value="LEXA REPRESSOR-RELATED"/>
    <property type="match status" value="1"/>
</dbReference>
<dbReference type="Gene3D" id="3.10.290.30">
    <property type="entry name" value="MM3350-like"/>
    <property type="match status" value="1"/>
</dbReference>
<protein>
    <submittedName>
        <fullName evidence="2">Plasmid pRiA4b ORF-3 family protein</fullName>
    </submittedName>
</protein>
<dbReference type="SUPFAM" id="SSF159941">
    <property type="entry name" value="MM3350-like"/>
    <property type="match status" value="1"/>
</dbReference>
<dbReference type="Proteomes" id="UP000001591">
    <property type="component" value="Chromosome"/>
</dbReference>
<dbReference type="InterPro" id="IPR024047">
    <property type="entry name" value="MM3350-like_sf"/>
</dbReference>
<dbReference type="STRING" id="414684.RC1_0074"/>
<dbReference type="PANTHER" id="PTHR41878:SF1">
    <property type="entry name" value="TNPR PROTEIN"/>
    <property type="match status" value="1"/>
</dbReference>
<sequence length="207" mass="23646">MPTSAPSADVLQIKVTLLDTVPPVWRRLLVPAELNFARLHECIQVSMGWTFSHLHEFRVGDRRYGVPDPEFADPAFPVYRDSTLKLSAVLARGIRRFHYTYDFGDSWEHEIAIERTLPADPGMEYPRFVDGQRRCPPEDCGGVPGFEMFLDAMADPNHPEHASMRDWYGDDYDPDDIETYIIDIQLDRIAAARRGGIKGRGRPKKSK</sequence>
<evidence type="ECO:0000313" key="3">
    <source>
        <dbReference type="Proteomes" id="UP000001591"/>
    </source>
</evidence>
<dbReference type="Pfam" id="PF07929">
    <property type="entry name" value="PRiA4_ORF3"/>
    <property type="match status" value="1"/>
</dbReference>
<dbReference type="AlphaFoldDB" id="B6IPY7"/>
<dbReference type="eggNOG" id="COG4974">
    <property type="taxonomic scope" value="Bacteria"/>
</dbReference>
<dbReference type="RefSeq" id="WP_012565314.1">
    <property type="nucleotide sequence ID" value="NC_011420.2"/>
</dbReference>
<dbReference type="EMBL" id="CP000613">
    <property type="protein sequence ID" value="ACI97523.1"/>
    <property type="molecule type" value="Genomic_DNA"/>
</dbReference>
<proteinExistence type="predicted"/>
<dbReference type="OrthoDB" id="9816539at2"/>
<dbReference type="HOGENOM" id="CLU_085055_0_1_5"/>
<reference evidence="2 3" key="1">
    <citation type="journal article" date="2010" name="BMC Genomics">
        <title>Metabolic flexibility revealed in the genome of the cyst-forming alpha-1 proteobacterium Rhodospirillum centenum.</title>
        <authorList>
            <person name="Lu Y.K."/>
            <person name="Marden J."/>
            <person name="Han M."/>
            <person name="Swingley W.D."/>
            <person name="Mastrian S.D."/>
            <person name="Chowdhury S.R."/>
            <person name="Hao J."/>
            <person name="Helmy T."/>
            <person name="Kim S."/>
            <person name="Kurdoglu A.A."/>
            <person name="Matthies H.J."/>
            <person name="Rollo D."/>
            <person name="Stothard P."/>
            <person name="Blankenship R.E."/>
            <person name="Bauer C.E."/>
            <person name="Touchman J.W."/>
        </authorList>
    </citation>
    <scope>NUCLEOTIDE SEQUENCE [LARGE SCALE GENOMIC DNA]</scope>
    <source>
        <strain evidence="3">ATCC 51521 / SW</strain>
    </source>
</reference>
<accession>B6IPY7</accession>
<dbReference type="InterPro" id="IPR012912">
    <property type="entry name" value="Plasmid_pRiA4b_Orf3-like"/>
</dbReference>
<feature type="domain" description="Plasmid pRiA4b Orf3-like" evidence="1">
    <location>
        <begin position="10"/>
        <end position="178"/>
    </location>
</feature>
<name>B6IPY7_RHOCS</name>